<dbReference type="GO" id="GO:0009279">
    <property type="term" value="C:cell outer membrane"/>
    <property type="evidence" value="ECO:0007669"/>
    <property type="project" value="UniProtKB-SubCell"/>
</dbReference>
<evidence type="ECO:0000313" key="4">
    <source>
        <dbReference type="Proteomes" id="UP000253628"/>
    </source>
</evidence>
<dbReference type="GO" id="GO:0015920">
    <property type="term" value="P:lipopolysaccharide transport"/>
    <property type="evidence" value="ECO:0007669"/>
    <property type="project" value="InterPro"/>
</dbReference>
<evidence type="ECO:0000313" key="3">
    <source>
        <dbReference type="EMBL" id="RBP38763.1"/>
    </source>
</evidence>
<dbReference type="GO" id="GO:1990351">
    <property type="term" value="C:transporter complex"/>
    <property type="evidence" value="ECO:0007669"/>
    <property type="project" value="TreeGrafter"/>
</dbReference>
<dbReference type="Pfam" id="PF04453">
    <property type="entry name" value="LptD"/>
    <property type="match status" value="1"/>
</dbReference>
<evidence type="ECO:0000256" key="1">
    <source>
        <dbReference type="HAMAP-Rule" id="MF_01411"/>
    </source>
</evidence>
<sequence length="811" mass="90879">MLVTVPKYRLFFGGEILVRLAWLAIFFAVGGAATAQAQEPAVGTPAASTQLAPLQASPKLNLHTKIQDNDIASFMVADKMETDQDGKVILIGSAQVRRIDSVVKGDYIDYQKDTGQVRVRGNGLIMRDGSIIRGPAMDYNMDHESGEVDFPDFWLGAGGGSGTASKGEMFSRSEMRLNDVTYAGCPCPDPAWYIEAPKVDFHIDDNEGVAHNGVLYFKGVPLLASPYLSFPLRKERKSGFLLPTYGGSSNSGLEFTLPYYFNLAPNYDLTLTPRYMAKRGVQLGSEFRYLGADYSGQVSGTYLNNDKQAQQNRWMYWWQHQQTFGGGFYANVDVSKVSDDNYFRDFSVIGLNQATTNYLPRMATLGWSGAKYWTASVQAYTYQTLQDTSEGAGYLAPPYDKLPELYVRGARYDWGGFDVASTNYATRFVSPVYKGNVPQYQPYNGIHILPDGTRYSSYNTISYPIVRAGWYVTPKIGMHLSQYNTEWYGLPQYAGFPRTQSRAVPIMSVDSGMTFERKASFFGNDAIQTLEPRLYYLKVPYRDQSQIPVFDTGLATFNFSQAFDENIFSGGWDRIADANQLTLGLTTRWLDESTGFERLSLSAAQRIYFANQYVTLPGGAPRLDKKSDYLVGVNAALTDTLTTRFDAQFNPENNKRNRMTAGLRWQPKRLATLAATYRYERDPQQMSNPAIVYNPNYVNLTKEQVSVTAQWPLTKKLFTLGRIDYSLQEKRSTQSIVGLEYKGDCCWTARVVYQRYAVSLKDTNTAVFFQLVLGGLGSLGTDPIGLLGRSITGYQNITSPVPDKTTFERYE</sequence>
<comment type="caution">
    <text evidence="3">The sequence shown here is derived from an EMBL/GenBank/DDBJ whole genome shotgun (WGS) entry which is preliminary data.</text>
</comment>
<dbReference type="AlphaFoldDB" id="A0A366H9D5"/>
<accession>A0A366H9D5</accession>
<dbReference type="InterPro" id="IPR007543">
    <property type="entry name" value="LptD_C"/>
</dbReference>
<proteinExistence type="inferred from homology"/>
<keyword evidence="1" id="KW-0732">Signal</keyword>
<dbReference type="EMBL" id="QNRQ01000006">
    <property type="protein sequence ID" value="RBP38763.1"/>
    <property type="molecule type" value="Genomic_DNA"/>
</dbReference>
<dbReference type="Proteomes" id="UP000253628">
    <property type="component" value="Unassembled WGS sequence"/>
</dbReference>
<comment type="caution">
    <text evidence="1">Lacks conserved residue(s) required for the propagation of feature annotation.</text>
</comment>
<reference evidence="3 4" key="1">
    <citation type="submission" date="2018-06" db="EMBL/GenBank/DDBJ databases">
        <title>Genomic Encyclopedia of Type Strains, Phase IV (KMG-IV): sequencing the most valuable type-strain genomes for metagenomic binning, comparative biology and taxonomic classification.</title>
        <authorList>
            <person name="Goeker M."/>
        </authorList>
    </citation>
    <scope>NUCLEOTIDE SEQUENCE [LARGE SCALE GENOMIC DNA]</scope>
    <source>
        <strain evidence="3 4">DSM 25520</strain>
    </source>
</reference>
<dbReference type="PANTHER" id="PTHR30189:SF1">
    <property type="entry name" value="LPS-ASSEMBLY PROTEIN LPTD"/>
    <property type="match status" value="1"/>
</dbReference>
<keyword evidence="1" id="KW-0998">Cell outer membrane</keyword>
<dbReference type="PANTHER" id="PTHR30189">
    <property type="entry name" value="LPS-ASSEMBLY PROTEIN"/>
    <property type="match status" value="1"/>
</dbReference>
<organism evidence="3 4">
    <name type="scientific">Eoetvoesiella caeni</name>
    <dbReference type="NCBI Taxonomy" id="645616"/>
    <lineage>
        <taxon>Bacteria</taxon>
        <taxon>Pseudomonadati</taxon>
        <taxon>Pseudomonadota</taxon>
        <taxon>Betaproteobacteria</taxon>
        <taxon>Burkholderiales</taxon>
        <taxon>Alcaligenaceae</taxon>
        <taxon>Eoetvoesiella</taxon>
    </lineage>
</organism>
<gene>
    <name evidence="1" type="primary">lptD</name>
    <name evidence="3" type="ORF">DFR37_10654</name>
</gene>
<feature type="domain" description="LptD C-terminal" evidence="2">
    <location>
        <begin position="312"/>
        <end position="716"/>
    </location>
</feature>
<dbReference type="InterPro" id="IPR020889">
    <property type="entry name" value="LipoPS_assembly_LptD"/>
</dbReference>
<dbReference type="InterPro" id="IPR050218">
    <property type="entry name" value="LptD"/>
</dbReference>
<keyword evidence="4" id="KW-1185">Reference proteome</keyword>
<comment type="function">
    <text evidence="1">Together with LptE, is involved in the assembly of lipopolysaccharide (LPS) at the surface of the outer membrane.</text>
</comment>
<protein>
    <recommendedName>
        <fullName evidence="1">LPS-assembly protein LptD</fullName>
    </recommendedName>
</protein>
<comment type="similarity">
    <text evidence="1">Belongs to the LptD family.</text>
</comment>
<name>A0A366H9D5_9BURK</name>
<evidence type="ECO:0000259" key="2">
    <source>
        <dbReference type="Pfam" id="PF04453"/>
    </source>
</evidence>
<dbReference type="GO" id="GO:0043165">
    <property type="term" value="P:Gram-negative-bacterium-type cell outer membrane assembly"/>
    <property type="evidence" value="ECO:0007669"/>
    <property type="project" value="UniProtKB-UniRule"/>
</dbReference>
<keyword evidence="1" id="KW-0472">Membrane</keyword>
<dbReference type="HAMAP" id="MF_01411">
    <property type="entry name" value="LPS_assembly_LptD"/>
    <property type="match status" value="1"/>
</dbReference>
<comment type="subcellular location">
    <subcellularLocation>
        <location evidence="1">Cell outer membrane</location>
    </subcellularLocation>
</comment>
<dbReference type="Gene3D" id="2.60.450.10">
    <property type="entry name" value="Lipopolysaccharide (LPS) transport protein A like domain"/>
    <property type="match status" value="1"/>
</dbReference>
<comment type="subunit">
    <text evidence="1">Component of the lipopolysaccharide transport and assembly complex. Interacts with LptE and LptA.</text>
</comment>